<dbReference type="Gene3D" id="3.30.300.30">
    <property type="match status" value="1"/>
</dbReference>
<comment type="caution">
    <text evidence="17">The sequence shown here is derived from an EMBL/GenBank/DDBJ whole genome shotgun (WGS) entry which is preliminary data.</text>
</comment>
<comment type="subunit">
    <text evidence="11">The basal body constitutes a major portion of the flagellar organelle and consists of four rings (L,P,S, and M) mounted on a central rod. The M ring is integral to the inner membrane of the cell and may be connected to the flagellar rod via the S ring. The S (supramembrane ring) lies just distal to the M ring. The L and P rings lie in the outer membrane and the periplasmic space, respectively.</text>
</comment>
<comment type="subcellular location">
    <subcellularLocation>
        <location evidence="2 12">Bacterial flagellum basal body</location>
    </subcellularLocation>
    <subcellularLocation>
        <location evidence="3">Cell membrane</location>
        <topology evidence="3">Multi-pass membrane protein</topology>
    </subcellularLocation>
</comment>
<dbReference type="EMBL" id="NFZW01000011">
    <property type="protein sequence ID" value="RFA35707.1"/>
    <property type="molecule type" value="Genomic_DNA"/>
</dbReference>
<evidence type="ECO:0000256" key="2">
    <source>
        <dbReference type="ARBA" id="ARBA00004117"/>
    </source>
</evidence>
<dbReference type="OrthoDB" id="8554211at2"/>
<dbReference type="InterPro" id="IPR013556">
    <property type="entry name" value="Flag_M-ring_C"/>
</dbReference>
<dbReference type="InterPro" id="IPR000067">
    <property type="entry name" value="FlgMring_FliF"/>
</dbReference>
<dbReference type="GO" id="GO:0071973">
    <property type="term" value="P:bacterial-type flagellum-dependent cell motility"/>
    <property type="evidence" value="ECO:0007669"/>
    <property type="project" value="InterPro"/>
</dbReference>
<dbReference type="PIRSF" id="PIRSF004862">
    <property type="entry name" value="FliF"/>
    <property type="match status" value="1"/>
</dbReference>
<evidence type="ECO:0000256" key="7">
    <source>
        <dbReference type="ARBA" id="ARBA00022692"/>
    </source>
</evidence>
<evidence type="ECO:0000256" key="10">
    <source>
        <dbReference type="ARBA" id="ARBA00023143"/>
    </source>
</evidence>
<evidence type="ECO:0000256" key="6">
    <source>
        <dbReference type="ARBA" id="ARBA00022475"/>
    </source>
</evidence>
<evidence type="ECO:0000259" key="16">
    <source>
        <dbReference type="Pfam" id="PF08345"/>
    </source>
</evidence>
<keyword evidence="7 14" id="KW-0812">Transmembrane</keyword>
<feature type="compositionally biased region" description="Low complexity" evidence="13">
    <location>
        <begin position="15"/>
        <end position="26"/>
    </location>
</feature>
<dbReference type="GO" id="GO:0003774">
    <property type="term" value="F:cytoskeletal motor activity"/>
    <property type="evidence" value="ECO:0007669"/>
    <property type="project" value="InterPro"/>
</dbReference>
<evidence type="ECO:0000256" key="9">
    <source>
        <dbReference type="ARBA" id="ARBA00023136"/>
    </source>
</evidence>
<comment type="similarity">
    <text evidence="4 12">Belongs to the FliF family.</text>
</comment>
<feature type="domain" description="Flagellar M-ring N-terminal" evidence="15">
    <location>
        <begin position="68"/>
        <end position="243"/>
    </location>
</feature>
<proteinExistence type="inferred from homology"/>
<dbReference type="InterPro" id="IPR045851">
    <property type="entry name" value="AMP-bd_C_sf"/>
</dbReference>
<keyword evidence="18" id="KW-1185">Reference proteome</keyword>
<protein>
    <recommendedName>
        <fullName evidence="5 12">Flagellar M-ring protein</fullName>
    </recommendedName>
</protein>
<keyword evidence="17" id="KW-0969">Cilium</keyword>
<feature type="region of interest" description="Disordered" evidence="13">
    <location>
        <begin position="511"/>
        <end position="539"/>
    </location>
</feature>
<sequence length="574" mass="62228">MAEAGQALTPSPDTAPAQPQLAQAQGGPRGIPQFGQFLGNDKMLRQGGLILGLVAAIAVGVALFYWAQEPVYRPLYSNLEERDAAQILAALEGNNIPHRVDSGNGTIEVPVGDVHRVRMRLAADGLPQGSGVGFEMLQQDQSFGTSQFIENARFQRALETELSRSITTMQAVESARVHLAVPRQSVFVSQRSEPRASVVLQLSQGGNLGQGQVQAIINLVASSVPELSAENVTVVDQRGRLLSRREEDRLSGSARHLEYQQQLEERYARRVENLLAPIVGNGRVRAEVSARLDFSEEESTSEIYDPDRSAVRSEQVLEERRRGGSNEAIGIPGALTNQPPGIGQMEEDAAAEADQQALFDLTNSATRNFEVSRTVTHNRRPTGVIERVTVAVLVDQPLQANEAGEMVRVPMEQAEIDQLTLLVQDAVGFDAARGDTINVISAAFQDVVIADDPHEVPIWEQPWAWEVGKSVLALLLGLVLILAVIRPLVMGLVGTRRADEDADAGADDVAQLENDDETRQLPSPEQKSDSTRDLLMFGDDGGSYEASLTAARQVVSQEPALAANVVKNWLGQDD</sequence>
<dbReference type="PANTHER" id="PTHR30046">
    <property type="entry name" value="FLAGELLAR M-RING PROTEIN"/>
    <property type="match status" value="1"/>
</dbReference>
<gene>
    <name evidence="17" type="ORF">CAL65_12315</name>
</gene>
<keyword evidence="6" id="KW-1003">Cell membrane</keyword>
<evidence type="ECO:0000256" key="13">
    <source>
        <dbReference type="SAM" id="MobiDB-lite"/>
    </source>
</evidence>
<keyword evidence="10 12" id="KW-0975">Bacterial flagellum</keyword>
<dbReference type="Proteomes" id="UP000256763">
    <property type="component" value="Unassembled WGS sequence"/>
</dbReference>
<evidence type="ECO:0000256" key="11">
    <source>
        <dbReference type="ARBA" id="ARBA00025936"/>
    </source>
</evidence>
<evidence type="ECO:0000256" key="1">
    <source>
        <dbReference type="ARBA" id="ARBA00003820"/>
    </source>
</evidence>
<evidence type="ECO:0000313" key="17">
    <source>
        <dbReference type="EMBL" id="RFA35707.1"/>
    </source>
</evidence>
<keyword evidence="9 14" id="KW-0472">Membrane</keyword>
<dbReference type="InterPro" id="IPR043427">
    <property type="entry name" value="YscJ/FliF"/>
</dbReference>
<dbReference type="PRINTS" id="PR01009">
    <property type="entry name" value="FLGMRINGFLIF"/>
</dbReference>
<dbReference type="AlphaFoldDB" id="A0A3E0WUR9"/>
<evidence type="ECO:0000256" key="3">
    <source>
        <dbReference type="ARBA" id="ARBA00004651"/>
    </source>
</evidence>
<evidence type="ECO:0000256" key="4">
    <source>
        <dbReference type="ARBA" id="ARBA00007971"/>
    </source>
</evidence>
<evidence type="ECO:0000256" key="12">
    <source>
        <dbReference type="PIRNR" id="PIRNR004862"/>
    </source>
</evidence>
<name>A0A3E0WUR9_9GAMM</name>
<evidence type="ECO:0000256" key="14">
    <source>
        <dbReference type="SAM" id="Phobius"/>
    </source>
</evidence>
<feature type="transmembrane region" description="Helical" evidence="14">
    <location>
        <begin position="471"/>
        <end position="489"/>
    </location>
</feature>
<dbReference type="NCBIfam" id="TIGR00206">
    <property type="entry name" value="fliF"/>
    <property type="match status" value="1"/>
</dbReference>
<evidence type="ECO:0000256" key="8">
    <source>
        <dbReference type="ARBA" id="ARBA00022989"/>
    </source>
</evidence>
<dbReference type="Pfam" id="PF01514">
    <property type="entry name" value="YscJ_FliF"/>
    <property type="match status" value="1"/>
</dbReference>
<reference evidence="18" key="1">
    <citation type="submission" date="2017-05" db="EMBL/GenBank/DDBJ databases">
        <authorList>
            <person name="Sharma S."/>
            <person name="Sidhu C."/>
            <person name="Pinnaka A.K."/>
        </authorList>
    </citation>
    <scope>NUCLEOTIDE SEQUENCE [LARGE SCALE GENOMIC DNA]</scope>
    <source>
        <strain evidence="18">AK93</strain>
    </source>
</reference>
<evidence type="ECO:0000256" key="5">
    <source>
        <dbReference type="ARBA" id="ARBA00017949"/>
    </source>
</evidence>
<dbReference type="Gene3D" id="3.30.70.1530">
    <property type="entry name" value="Hypothetical protein rpa1041"/>
    <property type="match status" value="1"/>
</dbReference>
<organism evidence="17 18">
    <name type="scientific">Alkalilimnicola ehrlichii</name>
    <dbReference type="NCBI Taxonomy" id="351052"/>
    <lineage>
        <taxon>Bacteria</taxon>
        <taxon>Pseudomonadati</taxon>
        <taxon>Pseudomonadota</taxon>
        <taxon>Gammaproteobacteria</taxon>
        <taxon>Chromatiales</taxon>
        <taxon>Ectothiorhodospiraceae</taxon>
        <taxon>Alkalilimnicola</taxon>
    </lineage>
</organism>
<dbReference type="GO" id="GO:0005886">
    <property type="term" value="C:plasma membrane"/>
    <property type="evidence" value="ECO:0007669"/>
    <property type="project" value="UniProtKB-SubCell"/>
</dbReference>
<evidence type="ECO:0000259" key="15">
    <source>
        <dbReference type="Pfam" id="PF01514"/>
    </source>
</evidence>
<feature type="region of interest" description="Disordered" evidence="13">
    <location>
        <begin position="1"/>
        <end position="27"/>
    </location>
</feature>
<dbReference type="PANTHER" id="PTHR30046:SF0">
    <property type="entry name" value="FLAGELLAR M-RING PROTEIN"/>
    <property type="match status" value="1"/>
</dbReference>
<feature type="domain" description="Flagellar M-ring C-terminal" evidence="16">
    <location>
        <begin position="275"/>
        <end position="444"/>
    </location>
</feature>
<keyword evidence="8 14" id="KW-1133">Transmembrane helix</keyword>
<dbReference type="RefSeq" id="WP_116302473.1">
    <property type="nucleotide sequence ID" value="NZ_NFZV01000011.1"/>
</dbReference>
<comment type="function">
    <text evidence="1 12">The M ring may be actively involved in energy transduction.</text>
</comment>
<dbReference type="Pfam" id="PF08345">
    <property type="entry name" value="YscJ_FliF_C"/>
    <property type="match status" value="1"/>
</dbReference>
<keyword evidence="17" id="KW-0282">Flagellum</keyword>
<evidence type="ECO:0000313" key="18">
    <source>
        <dbReference type="Proteomes" id="UP000256763"/>
    </source>
</evidence>
<dbReference type="GO" id="GO:0009431">
    <property type="term" value="C:bacterial-type flagellum basal body, MS ring"/>
    <property type="evidence" value="ECO:0007669"/>
    <property type="project" value="InterPro"/>
</dbReference>
<dbReference type="InterPro" id="IPR006182">
    <property type="entry name" value="FliF_N_dom"/>
</dbReference>
<feature type="transmembrane region" description="Helical" evidence="14">
    <location>
        <begin position="48"/>
        <end position="67"/>
    </location>
</feature>
<keyword evidence="17" id="KW-0966">Cell projection</keyword>
<accession>A0A3E0WUR9</accession>